<feature type="compositionally biased region" description="Basic and acidic residues" evidence="1">
    <location>
        <begin position="7"/>
        <end position="25"/>
    </location>
</feature>
<evidence type="ECO:0000313" key="2">
    <source>
        <dbReference type="EMBL" id="KKW32918.1"/>
    </source>
</evidence>
<sequence>MSEQPTSDERRAYQHVRSHERQQRASEMDLSVFRKLGGFKGVEAILERVGLQVEPPQDEELDSILQASLDIVGEKKEALSKDARERMNLFTSFYRKAELAKVKVSTAIEQLIGEIYASEKPIKESARVWQRVAEFEQLTERIQREVEKNRKKVLKHSRHTGY</sequence>
<organism evidence="2 3">
    <name type="scientific">Candidatus Uhrbacteria bacterium GW2011_GWA2_52_8d</name>
    <dbReference type="NCBI Taxonomy" id="1618979"/>
    <lineage>
        <taxon>Bacteria</taxon>
        <taxon>Candidatus Uhriibacteriota</taxon>
    </lineage>
</organism>
<evidence type="ECO:0000256" key="1">
    <source>
        <dbReference type="SAM" id="MobiDB-lite"/>
    </source>
</evidence>
<dbReference type="Proteomes" id="UP000034054">
    <property type="component" value="Unassembled WGS sequence"/>
</dbReference>
<name>A0A0G1XNS0_9BACT</name>
<reference evidence="2 3" key="1">
    <citation type="journal article" date="2015" name="Nature">
        <title>rRNA introns, odd ribosomes, and small enigmatic genomes across a large radiation of phyla.</title>
        <authorList>
            <person name="Brown C.T."/>
            <person name="Hug L.A."/>
            <person name="Thomas B.C."/>
            <person name="Sharon I."/>
            <person name="Castelle C.J."/>
            <person name="Singh A."/>
            <person name="Wilkins M.J."/>
            <person name="Williams K.H."/>
            <person name="Banfield J.F."/>
        </authorList>
    </citation>
    <scope>NUCLEOTIDE SEQUENCE [LARGE SCALE GENOMIC DNA]</scope>
</reference>
<dbReference type="EMBL" id="LCRH01000013">
    <property type="protein sequence ID" value="KKW32918.1"/>
    <property type="molecule type" value="Genomic_DNA"/>
</dbReference>
<gene>
    <name evidence="2" type="ORF">UY76_C0013G0006</name>
</gene>
<evidence type="ECO:0000313" key="3">
    <source>
        <dbReference type="Proteomes" id="UP000034054"/>
    </source>
</evidence>
<protein>
    <submittedName>
        <fullName evidence="2">Uncharacterized protein</fullName>
    </submittedName>
</protein>
<feature type="region of interest" description="Disordered" evidence="1">
    <location>
        <begin position="1"/>
        <end position="25"/>
    </location>
</feature>
<proteinExistence type="predicted"/>
<accession>A0A0G1XNS0</accession>
<dbReference type="AlphaFoldDB" id="A0A0G1XNS0"/>
<comment type="caution">
    <text evidence="2">The sequence shown here is derived from an EMBL/GenBank/DDBJ whole genome shotgun (WGS) entry which is preliminary data.</text>
</comment>